<name>A0A0E9WVM7_ANGAN</name>
<reference evidence="1" key="2">
    <citation type="journal article" date="2015" name="Fish Shellfish Immunol.">
        <title>Early steps in the European eel (Anguilla anguilla)-Vibrio vulnificus interaction in the gills: Role of the RtxA13 toxin.</title>
        <authorList>
            <person name="Callol A."/>
            <person name="Pajuelo D."/>
            <person name="Ebbesson L."/>
            <person name="Teles M."/>
            <person name="MacKenzie S."/>
            <person name="Amaro C."/>
        </authorList>
    </citation>
    <scope>NUCLEOTIDE SEQUENCE</scope>
</reference>
<dbReference type="AlphaFoldDB" id="A0A0E9WVM7"/>
<sequence length="46" mass="5401">MHGPRELQAPSEVRWHAPWNFFLKNSCEKIISGEFFLGKIRQATDQ</sequence>
<dbReference type="EMBL" id="GBXM01014326">
    <property type="protein sequence ID" value="JAH94251.1"/>
    <property type="molecule type" value="Transcribed_RNA"/>
</dbReference>
<protein>
    <submittedName>
        <fullName evidence="1">Uncharacterized protein</fullName>
    </submittedName>
</protein>
<reference evidence="1" key="1">
    <citation type="submission" date="2014-11" db="EMBL/GenBank/DDBJ databases">
        <authorList>
            <person name="Amaro Gonzalez C."/>
        </authorList>
    </citation>
    <scope>NUCLEOTIDE SEQUENCE</scope>
</reference>
<proteinExistence type="predicted"/>
<organism evidence="1">
    <name type="scientific">Anguilla anguilla</name>
    <name type="common">European freshwater eel</name>
    <name type="synonym">Muraena anguilla</name>
    <dbReference type="NCBI Taxonomy" id="7936"/>
    <lineage>
        <taxon>Eukaryota</taxon>
        <taxon>Metazoa</taxon>
        <taxon>Chordata</taxon>
        <taxon>Craniata</taxon>
        <taxon>Vertebrata</taxon>
        <taxon>Euteleostomi</taxon>
        <taxon>Actinopterygii</taxon>
        <taxon>Neopterygii</taxon>
        <taxon>Teleostei</taxon>
        <taxon>Anguilliformes</taxon>
        <taxon>Anguillidae</taxon>
        <taxon>Anguilla</taxon>
    </lineage>
</organism>
<accession>A0A0E9WVM7</accession>
<evidence type="ECO:0000313" key="1">
    <source>
        <dbReference type="EMBL" id="JAH94251.1"/>
    </source>
</evidence>